<dbReference type="GO" id="GO:0003743">
    <property type="term" value="F:translation initiation factor activity"/>
    <property type="evidence" value="ECO:0007669"/>
    <property type="project" value="UniProtKB-KW"/>
</dbReference>
<evidence type="ECO:0000256" key="7">
    <source>
        <dbReference type="ARBA" id="ARBA00044356"/>
    </source>
</evidence>
<dbReference type="InterPro" id="IPR037171">
    <property type="entry name" value="NagB/RpiA_transferase-like"/>
</dbReference>
<proteinExistence type="inferred from homology"/>
<keyword evidence="3" id="KW-0963">Cytoplasm</keyword>
<dbReference type="InterPro" id="IPR000649">
    <property type="entry name" value="IF-2B-related"/>
</dbReference>
<dbReference type="GO" id="GO:0005829">
    <property type="term" value="C:cytosol"/>
    <property type="evidence" value="ECO:0007669"/>
    <property type="project" value="UniProtKB-SubCell"/>
</dbReference>
<organism evidence="10">
    <name type="scientific">Trepomonas sp. PC1</name>
    <dbReference type="NCBI Taxonomy" id="1076344"/>
    <lineage>
        <taxon>Eukaryota</taxon>
        <taxon>Metamonada</taxon>
        <taxon>Diplomonadida</taxon>
        <taxon>Hexamitidae</taxon>
        <taxon>Hexamitinae</taxon>
        <taxon>Trepomonas</taxon>
    </lineage>
</organism>
<evidence type="ECO:0000256" key="9">
    <source>
        <dbReference type="RuleBase" id="RU003814"/>
    </source>
</evidence>
<dbReference type="SUPFAM" id="SSF100950">
    <property type="entry name" value="NagB/RpiA/CoA transferase-like"/>
    <property type="match status" value="1"/>
</dbReference>
<dbReference type="PANTHER" id="PTHR10233">
    <property type="entry name" value="TRANSLATION INITIATION FACTOR EIF-2B"/>
    <property type="match status" value="1"/>
</dbReference>
<feature type="non-terminal residue" evidence="10">
    <location>
        <position position="1"/>
    </location>
</feature>
<comment type="similarity">
    <text evidence="2 9">Belongs to the eIF-2B alpha/beta/delta subunits family.</text>
</comment>
<dbReference type="Gene3D" id="3.40.50.10470">
    <property type="entry name" value="Translation initiation factor eif-2b, domain 2"/>
    <property type="match status" value="1"/>
</dbReference>
<dbReference type="AlphaFoldDB" id="A0A146K3Q2"/>
<gene>
    <name evidence="10" type="ORF">TPC1_17118</name>
</gene>
<dbReference type="PANTHER" id="PTHR10233:SF14">
    <property type="entry name" value="TRANSLATION INITIATION FACTOR EIF-2B SUBUNIT DELTA"/>
    <property type="match status" value="1"/>
</dbReference>
<comment type="subcellular location">
    <subcellularLocation>
        <location evidence="1">Cytoplasm</location>
        <location evidence="1">Cytosol</location>
    </subcellularLocation>
</comment>
<reference evidence="10" key="1">
    <citation type="submission" date="2015-07" db="EMBL/GenBank/DDBJ databases">
        <title>Adaptation to a free-living lifestyle via gene acquisitions in the diplomonad Trepomonas sp. PC1.</title>
        <authorList>
            <person name="Xu F."/>
            <person name="Jerlstrom-Hultqvist J."/>
            <person name="Kolisko M."/>
            <person name="Simpson A.G.B."/>
            <person name="Roger A.J."/>
            <person name="Svard S.G."/>
            <person name="Andersson J.O."/>
        </authorList>
    </citation>
    <scope>NUCLEOTIDE SEQUENCE</scope>
    <source>
        <strain evidence="10">PC1</strain>
    </source>
</reference>
<keyword evidence="5" id="KW-0648">Protein biosynthesis</keyword>
<accession>A0A146K3Q2</accession>
<evidence type="ECO:0000256" key="3">
    <source>
        <dbReference type="ARBA" id="ARBA00022490"/>
    </source>
</evidence>
<evidence type="ECO:0000256" key="6">
    <source>
        <dbReference type="ARBA" id="ARBA00044147"/>
    </source>
</evidence>
<protein>
    <recommendedName>
        <fullName evidence="6">Translation initiation factor eIF2B subunit delta</fullName>
    </recommendedName>
    <alternativeName>
        <fullName evidence="7">eIF2B GDP-GTP exchange factor subunit delta</fullName>
    </alternativeName>
</protein>
<evidence type="ECO:0000256" key="8">
    <source>
        <dbReference type="ARBA" id="ARBA00046432"/>
    </source>
</evidence>
<sequence length="413" mass="47273">NLEQQIFKNQPPSKQISSFEVQIKPQEILIENNDVINDAIFKQQIKHSYTHLHTLLFGFQNECTSSRIPKNILDRLKRPNFNLVYSMELKSLIDVLSDSHGPTKLFEQFLFALEAQIKLMSGSDFKPQNPEQKNNQSTEVIIPVDEDLTSSRVALQQRADVNNLQAVKSYLHELFMYLESIVRLFNPIQPSQIQNFYSDFQHIADQFTQFESLEIDEMVNKIKQTLISFIHHTINIRIRQASNQIYRQIASWIKSDQNILVFSPSHLVTKSLIVAAHIHKITVTIVDTKAKNSLTQLSQFLDYKIDCQYILIQHVPYLFKQQKFNKCISGCFSVSKNGNVLARSGSKSLSILCKSNNIPFVVLAETMKFSSNDCIDEQIMSKLYDVGNPELDVVENKNISAIVSEDGISNPNS</sequence>
<evidence type="ECO:0000313" key="10">
    <source>
        <dbReference type="EMBL" id="JAP91307.1"/>
    </source>
</evidence>
<evidence type="ECO:0000256" key="5">
    <source>
        <dbReference type="ARBA" id="ARBA00022917"/>
    </source>
</evidence>
<keyword evidence="4 10" id="KW-0396">Initiation factor</keyword>
<evidence type="ECO:0000256" key="2">
    <source>
        <dbReference type="ARBA" id="ARBA00007251"/>
    </source>
</evidence>
<evidence type="ECO:0000256" key="4">
    <source>
        <dbReference type="ARBA" id="ARBA00022540"/>
    </source>
</evidence>
<comment type="subunit">
    <text evidence="8">Component of the translation initiation factor 2B (eIF2B) complex which is a heterodecamer of two sets of five different subunits: alpha, beta, gamma, delta and epsilon. Subunits alpha, beta and delta comprise a regulatory subcomplex and subunits epsilon and gamma comprise a catalytic subcomplex. Within the complex, the hexameric regulatory complex resides at the center, with the two heterodimeric catalytic subcomplexes bound on opposite sides.</text>
</comment>
<evidence type="ECO:0000256" key="1">
    <source>
        <dbReference type="ARBA" id="ARBA00004514"/>
    </source>
</evidence>
<feature type="non-terminal residue" evidence="10">
    <location>
        <position position="413"/>
    </location>
</feature>
<name>A0A146K3Q2_9EUKA</name>
<dbReference type="InterPro" id="IPR042529">
    <property type="entry name" value="IF_2B-like_C"/>
</dbReference>
<dbReference type="EMBL" id="GDID01005299">
    <property type="protein sequence ID" value="JAP91307.1"/>
    <property type="molecule type" value="Transcribed_RNA"/>
</dbReference>
<dbReference type="Pfam" id="PF01008">
    <property type="entry name" value="IF-2B"/>
    <property type="match status" value="1"/>
</dbReference>